<evidence type="ECO:0000313" key="3">
    <source>
        <dbReference type="EMBL" id="KAG2621628.1"/>
    </source>
</evidence>
<comment type="caution">
    <text evidence="3">The sequence shown here is derived from an EMBL/GenBank/DDBJ whole genome shotgun (WGS) entry which is preliminary data.</text>
</comment>
<dbReference type="InterPro" id="IPR011676">
    <property type="entry name" value="DUF1618"/>
</dbReference>
<evidence type="ECO:0000259" key="2">
    <source>
        <dbReference type="Pfam" id="PF07762"/>
    </source>
</evidence>
<feature type="region of interest" description="Disordered" evidence="1">
    <location>
        <begin position="387"/>
        <end position="453"/>
    </location>
</feature>
<evidence type="ECO:0000256" key="1">
    <source>
        <dbReference type="SAM" id="MobiDB-lite"/>
    </source>
</evidence>
<reference evidence="3" key="1">
    <citation type="submission" date="2020-05" db="EMBL/GenBank/DDBJ databases">
        <title>WGS assembly of Panicum virgatum.</title>
        <authorList>
            <person name="Lovell J.T."/>
            <person name="Jenkins J."/>
            <person name="Shu S."/>
            <person name="Juenger T.E."/>
            <person name="Schmutz J."/>
        </authorList>
    </citation>
    <scope>NUCLEOTIDE SEQUENCE</scope>
    <source>
        <strain evidence="3">AP13</strain>
    </source>
</reference>
<dbReference type="AlphaFoldDB" id="A0A8T0UHV9"/>
<dbReference type="Proteomes" id="UP000823388">
    <property type="component" value="Chromosome 3N"/>
</dbReference>
<sequence>MAASDEAHAAWPLIDPVAIAADDPEHPAVRAGRSTSAAAYTTIGREVEFWFAVGEEGMWSLHTSNLETLDPYGGDPIRSLVEVICAHRGLVLLRLHTPHRNFPTDYFVYGYNTCGRRGPWVRKLPEIEPLIHSTSSIGLLRVRNHYLVANRRQELNPRTGRLEMFLDCYSSGKNKWTQRQVNLRFPHGEGKEECLWGWQTDRVIPLGKTLLWVDLSRGILLCRNLLAGGSRSAEFHVVPHPPGLLPDDGLRWEHPQPFWSVGCSQGKVKLVRLPSGDGGEVRTWALGSDAKWRVEPSTRLDYTRLRADMESKLDPHADRPLPPFKDNSPCYPVLSTDQSDILYLTVAGQSTAWLLRIDMHTLDKKPSCTLEDIAYYPRFCDHMNPPYPSDLPKYLNTRSVGDQRRRRRREQNLGSRPPEGELRYSKRLRALSLQSSQHGRLAQQKDSQQTRHR</sequence>
<protein>
    <recommendedName>
        <fullName evidence="2">DUF1618 domain-containing protein</fullName>
    </recommendedName>
</protein>
<name>A0A8T0UHV9_PANVG</name>
<organism evidence="3 4">
    <name type="scientific">Panicum virgatum</name>
    <name type="common">Blackwell switchgrass</name>
    <dbReference type="NCBI Taxonomy" id="38727"/>
    <lineage>
        <taxon>Eukaryota</taxon>
        <taxon>Viridiplantae</taxon>
        <taxon>Streptophyta</taxon>
        <taxon>Embryophyta</taxon>
        <taxon>Tracheophyta</taxon>
        <taxon>Spermatophyta</taxon>
        <taxon>Magnoliopsida</taxon>
        <taxon>Liliopsida</taxon>
        <taxon>Poales</taxon>
        <taxon>Poaceae</taxon>
        <taxon>PACMAD clade</taxon>
        <taxon>Panicoideae</taxon>
        <taxon>Panicodae</taxon>
        <taxon>Paniceae</taxon>
        <taxon>Panicinae</taxon>
        <taxon>Panicum</taxon>
        <taxon>Panicum sect. Hiantes</taxon>
    </lineage>
</organism>
<dbReference type="Pfam" id="PF07762">
    <property type="entry name" value="DUF1618"/>
    <property type="match status" value="1"/>
</dbReference>
<accession>A0A8T0UHV9</accession>
<dbReference type="EMBL" id="CM029042">
    <property type="protein sequence ID" value="KAG2621628.1"/>
    <property type="molecule type" value="Genomic_DNA"/>
</dbReference>
<dbReference type="PANTHER" id="PTHR33074">
    <property type="entry name" value="EXPRESSED PROTEIN-RELATED"/>
    <property type="match status" value="1"/>
</dbReference>
<keyword evidence="4" id="KW-1185">Reference proteome</keyword>
<gene>
    <name evidence="3" type="ORF">PVAP13_3NG315600</name>
</gene>
<proteinExistence type="predicted"/>
<evidence type="ECO:0000313" key="4">
    <source>
        <dbReference type="Proteomes" id="UP000823388"/>
    </source>
</evidence>
<feature type="domain" description="DUF1618" evidence="2">
    <location>
        <begin position="212"/>
        <end position="343"/>
    </location>
</feature>